<name>A0A0G0X6I7_9BACT</name>
<dbReference type="AlphaFoldDB" id="A0A0G0X6I7"/>
<dbReference type="InterPro" id="IPR042184">
    <property type="entry name" value="YqeY/Aim41_N"/>
</dbReference>
<dbReference type="SUPFAM" id="SSF89095">
    <property type="entry name" value="GatB/YqeY motif"/>
    <property type="match status" value="1"/>
</dbReference>
<dbReference type="Gene3D" id="1.10.10.410">
    <property type="match status" value="1"/>
</dbReference>
<dbReference type="InterPro" id="IPR023168">
    <property type="entry name" value="GatB_Yqey_C_2"/>
</dbReference>
<dbReference type="InterPro" id="IPR019004">
    <property type="entry name" value="YqeY/Aim41"/>
</dbReference>
<proteinExistence type="predicted"/>
<dbReference type="EMBL" id="LCAB01000007">
    <property type="protein sequence ID" value="KKR83242.1"/>
    <property type="molecule type" value="Genomic_DNA"/>
</dbReference>
<dbReference type="InterPro" id="IPR003789">
    <property type="entry name" value="Asn/Gln_tRNA_amidoTrase-B-like"/>
</dbReference>
<dbReference type="Proteomes" id="UP000034601">
    <property type="component" value="Unassembled WGS sequence"/>
</dbReference>
<dbReference type="GO" id="GO:0016884">
    <property type="term" value="F:carbon-nitrogen ligase activity, with glutamine as amido-N-donor"/>
    <property type="evidence" value="ECO:0007669"/>
    <property type="project" value="InterPro"/>
</dbReference>
<accession>A0A0G0X6I7</accession>
<sequence length="147" mass="16285">MLIDHLQDDLRQAQLQRDEVKVSVLRMLISEVKYAQIAKGEELSDQDIISVISREVKKRREGAAGFRQGGREEDAQKEEAEAQILLSYLPSQLADEELTKIIEEAIKKVGAFSVADMGKVMSEVMGKTAGRAEGARVSALVKEKLLS</sequence>
<dbReference type="PANTHER" id="PTHR28055">
    <property type="entry name" value="ALTERED INHERITANCE OF MITOCHONDRIA PROTEIN 41, MITOCHONDRIAL"/>
    <property type="match status" value="1"/>
</dbReference>
<comment type="caution">
    <text evidence="1">The sequence shown here is derived from an EMBL/GenBank/DDBJ whole genome shotgun (WGS) entry which is preliminary data.</text>
</comment>
<dbReference type="PANTHER" id="PTHR28055:SF1">
    <property type="entry name" value="ALTERED INHERITANCE OF MITOCHONDRIA PROTEIN 41, MITOCHONDRIAL"/>
    <property type="match status" value="1"/>
</dbReference>
<dbReference type="Pfam" id="PF09424">
    <property type="entry name" value="YqeY"/>
    <property type="match status" value="1"/>
</dbReference>
<organism evidence="1 2">
    <name type="scientific">Candidatus Daviesbacteria bacterium GW2011_GWA2_40_9</name>
    <dbReference type="NCBI Taxonomy" id="1618424"/>
    <lineage>
        <taxon>Bacteria</taxon>
        <taxon>Candidatus Daviesiibacteriota</taxon>
    </lineage>
</organism>
<evidence type="ECO:0000313" key="2">
    <source>
        <dbReference type="Proteomes" id="UP000034601"/>
    </source>
</evidence>
<evidence type="ECO:0000313" key="1">
    <source>
        <dbReference type="EMBL" id="KKR83242.1"/>
    </source>
</evidence>
<reference evidence="1 2" key="1">
    <citation type="journal article" date="2015" name="Nature">
        <title>rRNA introns, odd ribosomes, and small enigmatic genomes across a large radiation of phyla.</title>
        <authorList>
            <person name="Brown C.T."/>
            <person name="Hug L.A."/>
            <person name="Thomas B.C."/>
            <person name="Sharon I."/>
            <person name="Castelle C.J."/>
            <person name="Singh A."/>
            <person name="Wilkins M.J."/>
            <person name="Williams K.H."/>
            <person name="Banfield J.F."/>
        </authorList>
    </citation>
    <scope>NUCLEOTIDE SEQUENCE [LARGE SCALE GENOMIC DNA]</scope>
</reference>
<dbReference type="Gene3D" id="1.10.1510.10">
    <property type="entry name" value="Uncharacterised protein YqeY/AIM41 PF09424, N-terminal domain"/>
    <property type="match status" value="1"/>
</dbReference>
<protein>
    <submittedName>
        <fullName evidence="1">GatB/Yqey domain protein</fullName>
    </submittedName>
</protein>
<gene>
    <name evidence="1" type="ORF">UU29_C0007G0112</name>
</gene>